<organism evidence="1 2">
    <name type="scientific">Rangifer tarandus platyrhynchus</name>
    <name type="common">Svalbard reindeer</name>
    <dbReference type="NCBI Taxonomy" id="3082113"/>
    <lineage>
        <taxon>Eukaryota</taxon>
        <taxon>Metazoa</taxon>
        <taxon>Chordata</taxon>
        <taxon>Craniata</taxon>
        <taxon>Vertebrata</taxon>
        <taxon>Euteleostomi</taxon>
        <taxon>Mammalia</taxon>
        <taxon>Eutheria</taxon>
        <taxon>Laurasiatheria</taxon>
        <taxon>Artiodactyla</taxon>
        <taxon>Ruminantia</taxon>
        <taxon>Pecora</taxon>
        <taxon>Cervidae</taxon>
        <taxon>Odocoileinae</taxon>
        <taxon>Rangifer</taxon>
    </lineage>
</organism>
<name>A0AC59YJ20_RANTA</name>
<dbReference type="Proteomes" id="UP001162501">
    <property type="component" value="Chromosome 16"/>
</dbReference>
<sequence>MLEPERGRLLRRERALLPALSTWSWQTPQDCCEESSQLLLLLPTHLGHARIQKVRSLLRTFFFPPLQGLETLLKTRWVENGYGRDSGCVRILEKALASDAMILLIIKSCASVISILKSSFGSGYFIRQFQKPASDRTAKISELGFPLAFPKGPQICVPHFSFLFLI</sequence>
<proteinExistence type="predicted"/>
<reference evidence="1" key="2">
    <citation type="submission" date="2025-03" db="EMBL/GenBank/DDBJ databases">
        <authorList>
            <consortium name="ELIXIR-Norway"/>
            <consortium name="Elixir Norway"/>
        </authorList>
    </citation>
    <scope>NUCLEOTIDE SEQUENCE</scope>
</reference>
<dbReference type="EMBL" id="OX596100">
    <property type="protein sequence ID" value="CAM9744528.1"/>
    <property type="molecule type" value="Genomic_DNA"/>
</dbReference>
<protein>
    <submittedName>
        <fullName evidence="1">Uncharacterized protein</fullName>
    </submittedName>
</protein>
<evidence type="ECO:0000313" key="1">
    <source>
        <dbReference type="EMBL" id="CAM9744528.1"/>
    </source>
</evidence>
<gene>
    <name evidence="1" type="ORF">MRATA1EN22A_LOCUS6853</name>
</gene>
<accession>A0AC59YJ20</accession>
<evidence type="ECO:0000313" key="2">
    <source>
        <dbReference type="Proteomes" id="UP001162501"/>
    </source>
</evidence>
<reference evidence="1" key="1">
    <citation type="submission" date="2023-05" db="EMBL/GenBank/DDBJ databases">
        <authorList>
            <consortium name="ELIXIR-Norway"/>
        </authorList>
    </citation>
    <scope>NUCLEOTIDE SEQUENCE</scope>
</reference>